<dbReference type="AlphaFoldDB" id="A0A1M6YT21"/>
<sequence length="58" mass="6110">MAKLISVTDVAYNHLRDIVAAERKAGYSATMASEASKAILAVNNGNQQSATSDSRVRG</sequence>
<accession>A0A1M6YT21</accession>
<name>A0A1M6YT21_9BACT</name>
<gene>
    <name evidence="1" type="ORF">SAMN05720469_1482</name>
</gene>
<protein>
    <submittedName>
        <fullName evidence="1">Uncharacterized protein</fullName>
    </submittedName>
</protein>
<organism evidence="1 2">
    <name type="scientific">Fibrobacter intestinalis</name>
    <dbReference type="NCBI Taxonomy" id="28122"/>
    <lineage>
        <taxon>Bacteria</taxon>
        <taxon>Pseudomonadati</taxon>
        <taxon>Fibrobacterota</taxon>
        <taxon>Fibrobacteria</taxon>
        <taxon>Fibrobacterales</taxon>
        <taxon>Fibrobacteraceae</taxon>
        <taxon>Fibrobacter</taxon>
    </lineage>
</organism>
<dbReference type="EMBL" id="FRAW01000048">
    <property type="protein sequence ID" value="SHL21461.1"/>
    <property type="molecule type" value="Genomic_DNA"/>
</dbReference>
<evidence type="ECO:0000313" key="1">
    <source>
        <dbReference type="EMBL" id="SHL21461.1"/>
    </source>
</evidence>
<reference evidence="2" key="1">
    <citation type="submission" date="2016-11" db="EMBL/GenBank/DDBJ databases">
        <authorList>
            <person name="Varghese N."/>
            <person name="Submissions S."/>
        </authorList>
    </citation>
    <scope>NUCLEOTIDE SEQUENCE [LARGE SCALE GENOMIC DNA]</scope>
    <source>
        <strain evidence="2">UWOS</strain>
    </source>
</reference>
<evidence type="ECO:0000313" key="2">
    <source>
        <dbReference type="Proteomes" id="UP000184275"/>
    </source>
</evidence>
<dbReference type="Proteomes" id="UP000184275">
    <property type="component" value="Unassembled WGS sequence"/>
</dbReference>
<proteinExistence type="predicted"/>
<keyword evidence="2" id="KW-1185">Reference proteome</keyword>